<protein>
    <recommendedName>
        <fullName evidence="3">DUF4440 domain-containing protein</fullName>
    </recommendedName>
</protein>
<keyword evidence="2" id="KW-1185">Reference proteome</keyword>
<accession>A0ABY6F4U0</accession>
<sequence length="167" mass="19659">MNNIKGNLMKYKWWIIAFTAILVSVSASVVAMTPSHKNLKSESETLELCQNIAVAFNNDKMDFKPIAPIVEPYWRFGKDQLDLMQKQSELSAKQGLEIWGKPLNTIHIDSDKAGKGYFLRHRFLMRREHTGLLFQCFFYKTDKDDWQFHTINWNDQPYLFFDNRSTN</sequence>
<dbReference type="RefSeq" id="WP_263076560.1">
    <property type="nucleotide sequence ID" value="NZ_CP089977.1"/>
</dbReference>
<gene>
    <name evidence="1" type="ORF">LU297_00975</name>
</gene>
<dbReference type="Proteomes" id="UP001063782">
    <property type="component" value="Chromosome"/>
</dbReference>
<name>A0ABY6F4U0_9GAMM</name>
<reference evidence="1" key="1">
    <citation type="submission" date="2021-12" db="EMBL/GenBank/DDBJ databases">
        <title>taxonomy of Moraxella sp. ZY201224.</title>
        <authorList>
            <person name="Li F."/>
        </authorList>
    </citation>
    <scope>NUCLEOTIDE SEQUENCE</scope>
    <source>
        <strain evidence="1">ZY201224</strain>
    </source>
</reference>
<organism evidence="1 2">
    <name type="scientific">Moraxella nasicaprae</name>
    <dbReference type="NCBI Taxonomy" id="2904122"/>
    <lineage>
        <taxon>Bacteria</taxon>
        <taxon>Pseudomonadati</taxon>
        <taxon>Pseudomonadota</taxon>
        <taxon>Gammaproteobacteria</taxon>
        <taxon>Moraxellales</taxon>
        <taxon>Moraxellaceae</taxon>
        <taxon>Moraxella</taxon>
    </lineage>
</organism>
<dbReference type="EMBL" id="CP089977">
    <property type="protein sequence ID" value="UXZ05059.1"/>
    <property type="molecule type" value="Genomic_DNA"/>
</dbReference>
<evidence type="ECO:0008006" key="3">
    <source>
        <dbReference type="Google" id="ProtNLM"/>
    </source>
</evidence>
<evidence type="ECO:0000313" key="1">
    <source>
        <dbReference type="EMBL" id="UXZ05059.1"/>
    </source>
</evidence>
<evidence type="ECO:0000313" key="2">
    <source>
        <dbReference type="Proteomes" id="UP001063782"/>
    </source>
</evidence>
<proteinExistence type="predicted"/>